<gene>
    <name evidence="1" type="ORF">GUITHDRAFT_112957</name>
</gene>
<dbReference type="EnsemblProtists" id="EKX40952">
    <property type="protein sequence ID" value="EKX40952"/>
    <property type="gene ID" value="GUITHDRAFT_112957"/>
</dbReference>
<evidence type="ECO:0000313" key="3">
    <source>
        <dbReference type="Proteomes" id="UP000011087"/>
    </source>
</evidence>
<sequence length="71" mass="8820">MKLKIWSWSEFHDCACRQCKERSTEWAEHVEEQRARMERKREGRIDEDLMKMREKDVKDIVQKLEIEKPKK</sequence>
<name>L1IXY0_GUITC</name>
<accession>L1IXY0</accession>
<dbReference type="PaxDb" id="55529-EKX40952"/>
<reference evidence="2" key="3">
    <citation type="submission" date="2016-03" db="UniProtKB">
        <authorList>
            <consortium name="EnsemblProtists"/>
        </authorList>
    </citation>
    <scope>IDENTIFICATION</scope>
</reference>
<dbReference type="GeneID" id="17297630"/>
<keyword evidence="3" id="KW-1185">Reference proteome</keyword>
<organism evidence="1">
    <name type="scientific">Guillardia theta (strain CCMP2712)</name>
    <name type="common">Cryptophyte</name>
    <dbReference type="NCBI Taxonomy" id="905079"/>
    <lineage>
        <taxon>Eukaryota</taxon>
        <taxon>Cryptophyceae</taxon>
        <taxon>Pyrenomonadales</taxon>
        <taxon>Geminigeraceae</taxon>
        <taxon>Guillardia</taxon>
    </lineage>
</organism>
<reference evidence="3" key="2">
    <citation type="submission" date="2012-11" db="EMBL/GenBank/DDBJ databases">
        <authorList>
            <person name="Kuo A."/>
            <person name="Curtis B.A."/>
            <person name="Tanifuji G."/>
            <person name="Burki F."/>
            <person name="Gruber A."/>
            <person name="Irimia M."/>
            <person name="Maruyama S."/>
            <person name="Arias M.C."/>
            <person name="Ball S.G."/>
            <person name="Gile G.H."/>
            <person name="Hirakawa Y."/>
            <person name="Hopkins J.F."/>
            <person name="Rensing S.A."/>
            <person name="Schmutz J."/>
            <person name="Symeonidi A."/>
            <person name="Elias M."/>
            <person name="Eveleigh R.J."/>
            <person name="Herman E.K."/>
            <person name="Klute M.J."/>
            <person name="Nakayama T."/>
            <person name="Obornik M."/>
            <person name="Reyes-Prieto A."/>
            <person name="Armbrust E.V."/>
            <person name="Aves S.J."/>
            <person name="Beiko R.G."/>
            <person name="Coutinho P."/>
            <person name="Dacks J.B."/>
            <person name="Durnford D.G."/>
            <person name="Fast N.M."/>
            <person name="Green B.R."/>
            <person name="Grisdale C."/>
            <person name="Hempe F."/>
            <person name="Henrissat B."/>
            <person name="Hoppner M.P."/>
            <person name="Ishida K.-I."/>
            <person name="Kim E."/>
            <person name="Koreny L."/>
            <person name="Kroth P.G."/>
            <person name="Liu Y."/>
            <person name="Malik S.-B."/>
            <person name="Maier U.G."/>
            <person name="McRose D."/>
            <person name="Mock T."/>
            <person name="Neilson J.A."/>
            <person name="Onodera N.T."/>
            <person name="Poole A.M."/>
            <person name="Pritham E.J."/>
            <person name="Richards T.A."/>
            <person name="Rocap G."/>
            <person name="Roy S.W."/>
            <person name="Sarai C."/>
            <person name="Schaack S."/>
            <person name="Shirato S."/>
            <person name="Slamovits C.H."/>
            <person name="Spencer D.F."/>
            <person name="Suzuki S."/>
            <person name="Worden A.Z."/>
            <person name="Zauner S."/>
            <person name="Barry K."/>
            <person name="Bell C."/>
            <person name="Bharti A.K."/>
            <person name="Crow J.A."/>
            <person name="Grimwood J."/>
            <person name="Kramer R."/>
            <person name="Lindquist E."/>
            <person name="Lucas S."/>
            <person name="Salamov A."/>
            <person name="McFadden G.I."/>
            <person name="Lane C.E."/>
            <person name="Keeling P.J."/>
            <person name="Gray M.W."/>
            <person name="Grigoriev I.V."/>
            <person name="Archibald J.M."/>
        </authorList>
    </citation>
    <scope>NUCLEOTIDE SEQUENCE</scope>
    <source>
        <strain evidence="3">CCMP2712</strain>
    </source>
</reference>
<dbReference type="RefSeq" id="XP_005827932.1">
    <property type="nucleotide sequence ID" value="XM_005827875.1"/>
</dbReference>
<proteinExistence type="predicted"/>
<dbReference type="KEGG" id="gtt:GUITHDRAFT_112957"/>
<evidence type="ECO:0000313" key="2">
    <source>
        <dbReference type="EnsemblProtists" id="EKX40952"/>
    </source>
</evidence>
<dbReference type="AlphaFoldDB" id="L1IXY0"/>
<reference evidence="1 3" key="1">
    <citation type="journal article" date="2012" name="Nature">
        <title>Algal genomes reveal evolutionary mosaicism and the fate of nucleomorphs.</title>
        <authorList>
            <consortium name="DOE Joint Genome Institute"/>
            <person name="Curtis B.A."/>
            <person name="Tanifuji G."/>
            <person name="Burki F."/>
            <person name="Gruber A."/>
            <person name="Irimia M."/>
            <person name="Maruyama S."/>
            <person name="Arias M.C."/>
            <person name="Ball S.G."/>
            <person name="Gile G.H."/>
            <person name="Hirakawa Y."/>
            <person name="Hopkins J.F."/>
            <person name="Kuo A."/>
            <person name="Rensing S.A."/>
            <person name="Schmutz J."/>
            <person name="Symeonidi A."/>
            <person name="Elias M."/>
            <person name="Eveleigh R.J."/>
            <person name="Herman E.K."/>
            <person name="Klute M.J."/>
            <person name="Nakayama T."/>
            <person name="Obornik M."/>
            <person name="Reyes-Prieto A."/>
            <person name="Armbrust E.V."/>
            <person name="Aves S.J."/>
            <person name="Beiko R.G."/>
            <person name="Coutinho P."/>
            <person name="Dacks J.B."/>
            <person name="Durnford D.G."/>
            <person name="Fast N.M."/>
            <person name="Green B.R."/>
            <person name="Grisdale C.J."/>
            <person name="Hempel F."/>
            <person name="Henrissat B."/>
            <person name="Hoppner M.P."/>
            <person name="Ishida K."/>
            <person name="Kim E."/>
            <person name="Koreny L."/>
            <person name="Kroth P.G."/>
            <person name="Liu Y."/>
            <person name="Malik S.B."/>
            <person name="Maier U.G."/>
            <person name="McRose D."/>
            <person name="Mock T."/>
            <person name="Neilson J.A."/>
            <person name="Onodera N.T."/>
            <person name="Poole A.M."/>
            <person name="Pritham E.J."/>
            <person name="Richards T.A."/>
            <person name="Rocap G."/>
            <person name="Roy S.W."/>
            <person name="Sarai C."/>
            <person name="Schaack S."/>
            <person name="Shirato S."/>
            <person name="Slamovits C.H."/>
            <person name="Spencer D.F."/>
            <person name="Suzuki S."/>
            <person name="Worden A.Z."/>
            <person name="Zauner S."/>
            <person name="Barry K."/>
            <person name="Bell C."/>
            <person name="Bharti A.K."/>
            <person name="Crow J.A."/>
            <person name="Grimwood J."/>
            <person name="Kramer R."/>
            <person name="Lindquist E."/>
            <person name="Lucas S."/>
            <person name="Salamov A."/>
            <person name="McFadden G.I."/>
            <person name="Lane C.E."/>
            <person name="Keeling P.J."/>
            <person name="Gray M.W."/>
            <person name="Grigoriev I.V."/>
            <person name="Archibald J.M."/>
        </authorList>
    </citation>
    <scope>NUCLEOTIDE SEQUENCE</scope>
    <source>
        <strain evidence="1 3">CCMP2712</strain>
    </source>
</reference>
<dbReference type="Proteomes" id="UP000011087">
    <property type="component" value="Unassembled WGS sequence"/>
</dbReference>
<protein>
    <submittedName>
        <fullName evidence="1 2">Uncharacterized protein</fullName>
    </submittedName>
</protein>
<dbReference type="HOGENOM" id="CLU_2745427_0_0_1"/>
<dbReference type="EMBL" id="JH993027">
    <property type="protein sequence ID" value="EKX40952.1"/>
    <property type="molecule type" value="Genomic_DNA"/>
</dbReference>
<evidence type="ECO:0000313" key="1">
    <source>
        <dbReference type="EMBL" id="EKX40952.1"/>
    </source>
</evidence>